<proteinExistence type="predicted"/>
<protein>
    <submittedName>
        <fullName evidence="1">Uncharacterized protein</fullName>
    </submittedName>
</protein>
<accession>A0A7J7K249</accession>
<reference evidence="1" key="1">
    <citation type="submission" date="2020-06" db="EMBL/GenBank/DDBJ databases">
        <title>Draft genome of Bugula neritina, a colonial animal packing powerful symbionts and potential medicines.</title>
        <authorList>
            <person name="Rayko M."/>
        </authorList>
    </citation>
    <scope>NUCLEOTIDE SEQUENCE [LARGE SCALE GENOMIC DNA]</scope>
    <source>
        <strain evidence="1">Kwan_BN1</strain>
    </source>
</reference>
<evidence type="ECO:0000313" key="2">
    <source>
        <dbReference type="Proteomes" id="UP000593567"/>
    </source>
</evidence>
<name>A0A7J7K249_BUGNE</name>
<dbReference type="AlphaFoldDB" id="A0A7J7K249"/>
<keyword evidence="2" id="KW-1185">Reference proteome</keyword>
<organism evidence="1 2">
    <name type="scientific">Bugula neritina</name>
    <name type="common">Brown bryozoan</name>
    <name type="synonym">Sertularia neritina</name>
    <dbReference type="NCBI Taxonomy" id="10212"/>
    <lineage>
        <taxon>Eukaryota</taxon>
        <taxon>Metazoa</taxon>
        <taxon>Spiralia</taxon>
        <taxon>Lophotrochozoa</taxon>
        <taxon>Bryozoa</taxon>
        <taxon>Gymnolaemata</taxon>
        <taxon>Cheilostomatida</taxon>
        <taxon>Flustrina</taxon>
        <taxon>Buguloidea</taxon>
        <taxon>Bugulidae</taxon>
        <taxon>Bugula</taxon>
    </lineage>
</organism>
<sequence length="79" mass="8946">MLHPEPLQTRCLELRRMQALGNSCHVIHVSLKSEYLGWREPVLRKLIIERAEGADFVPLLETEQVLAGTVSRVTINVSP</sequence>
<evidence type="ECO:0000313" key="1">
    <source>
        <dbReference type="EMBL" id="KAF6032709.1"/>
    </source>
</evidence>
<dbReference type="Proteomes" id="UP000593567">
    <property type="component" value="Unassembled WGS sequence"/>
</dbReference>
<comment type="caution">
    <text evidence="1">The sequence shown here is derived from an EMBL/GenBank/DDBJ whole genome shotgun (WGS) entry which is preliminary data.</text>
</comment>
<dbReference type="EMBL" id="VXIV02001487">
    <property type="protein sequence ID" value="KAF6032709.1"/>
    <property type="molecule type" value="Genomic_DNA"/>
</dbReference>
<gene>
    <name evidence="1" type="ORF">EB796_008980</name>
</gene>